<dbReference type="PROSITE" id="PS51007">
    <property type="entry name" value="CYTC"/>
    <property type="match status" value="3"/>
</dbReference>
<feature type="domain" description="Cytochrome c" evidence="7">
    <location>
        <begin position="302"/>
        <end position="392"/>
    </location>
</feature>
<feature type="domain" description="Cytochrome c" evidence="7">
    <location>
        <begin position="36"/>
        <end position="138"/>
    </location>
</feature>
<dbReference type="OrthoDB" id="9809720at2"/>
<dbReference type="PANTHER" id="PTHR35008">
    <property type="entry name" value="BLL4482 PROTEIN-RELATED"/>
    <property type="match status" value="1"/>
</dbReference>
<evidence type="ECO:0000259" key="7">
    <source>
        <dbReference type="PROSITE" id="PS51007"/>
    </source>
</evidence>
<feature type="binding site" description="covalent" evidence="4">
    <location>
        <position position="53"/>
    </location>
    <ligand>
        <name>heme c</name>
        <dbReference type="ChEBI" id="CHEBI:61717"/>
        <label>1</label>
    </ligand>
</feature>
<comment type="cofactor">
    <cofactor evidence="4">
        <name>heme c</name>
        <dbReference type="ChEBI" id="CHEBI:61717"/>
    </cofactor>
    <text evidence="4">Binds 3 heme c groups covalently per subunit.</text>
</comment>
<dbReference type="SUPFAM" id="SSF46626">
    <property type="entry name" value="Cytochrome c"/>
    <property type="match status" value="3"/>
</dbReference>
<evidence type="ECO:0000256" key="6">
    <source>
        <dbReference type="SAM" id="SignalP"/>
    </source>
</evidence>
<dbReference type="GO" id="GO:0005506">
    <property type="term" value="F:iron ion binding"/>
    <property type="evidence" value="ECO:0007669"/>
    <property type="project" value="InterPro"/>
</dbReference>
<keyword evidence="1 4" id="KW-0349">Heme</keyword>
<dbReference type="RefSeq" id="WP_105530812.1">
    <property type="nucleotide sequence ID" value="NZ_PUGF01000004.1"/>
</dbReference>
<sequence>MKKVLTGLVLLALMALVGCDGSIGATDKTIQPDHKAQIEFGRYLTKAADCAACHTTSTGAPFAGGVELASPFGKFYGSNITPDKEHGIGKWSADQFYKALHDGVTPDKHLYPAMPYTSYRGMTRADSDAIYAFLMQQKAVAVATRPADLKFPYNMRFGMMFWNVLFLKNSLNDASVGQSASWQRGQYLSNVMGHCAECHTPRGLFGQLDLSKSLTGAALARVAAPNVTPAGLAAVGWNPADLQTFLASGIAPQGSAYGDMFPVVHLSTQYLSKDDLVAVTTYLFGDKPLVPEPVKAIALDTAELKAGQRLYTAVCAGCHGFQGEGKPHVAVPMQGNSTVRNADSHNLIVTILDGVEAQKFPGIENLQEMPGFATTLSDQELAQLTNFLRAQWGGHAASVTPEQVKGLKLAAGTK</sequence>
<comment type="caution">
    <text evidence="8">The sequence shown here is derived from an EMBL/GenBank/DDBJ whole genome shotgun (WGS) entry which is preliminary data.</text>
</comment>
<feature type="binding site" description="axial binding residue" evidence="5">
    <location>
        <position position="319"/>
    </location>
    <ligand>
        <name>heme c</name>
        <dbReference type="ChEBI" id="CHEBI:61717"/>
        <label>3</label>
    </ligand>
    <ligandPart>
        <name>Fe</name>
        <dbReference type="ChEBI" id="CHEBI:18248"/>
    </ligandPart>
</feature>
<keyword evidence="3 5" id="KW-0408">Iron</keyword>
<feature type="binding site" description="covalent" evidence="4">
    <location>
        <position position="318"/>
    </location>
    <ligand>
        <name>heme c</name>
        <dbReference type="ChEBI" id="CHEBI:61717"/>
        <label>3</label>
    </ligand>
</feature>
<dbReference type="EMBL" id="PUGF01000004">
    <property type="protein sequence ID" value="PRC93936.1"/>
    <property type="molecule type" value="Genomic_DNA"/>
</dbReference>
<proteinExistence type="predicted"/>
<keyword evidence="9" id="KW-1185">Reference proteome</keyword>
<dbReference type="GO" id="GO:0020037">
    <property type="term" value="F:heme binding"/>
    <property type="evidence" value="ECO:0007669"/>
    <property type="project" value="InterPro"/>
</dbReference>
<dbReference type="GO" id="GO:0016020">
    <property type="term" value="C:membrane"/>
    <property type="evidence" value="ECO:0007669"/>
    <property type="project" value="InterPro"/>
</dbReference>
<feature type="binding site" description="covalent" evidence="4">
    <location>
        <position position="195"/>
    </location>
    <ligand>
        <name>heme c</name>
        <dbReference type="ChEBI" id="CHEBI:61717"/>
        <label>2</label>
    </ligand>
</feature>
<dbReference type="AlphaFoldDB" id="A0A2S9H242"/>
<evidence type="ECO:0000256" key="5">
    <source>
        <dbReference type="PIRSR" id="PIRSR000018-51"/>
    </source>
</evidence>
<accession>A0A2S9H242</accession>
<dbReference type="Pfam" id="PF00034">
    <property type="entry name" value="Cytochrom_C"/>
    <property type="match status" value="1"/>
</dbReference>
<organism evidence="8 9">
    <name type="scientific">Solimicrobium silvestre</name>
    <dbReference type="NCBI Taxonomy" id="2099400"/>
    <lineage>
        <taxon>Bacteria</taxon>
        <taxon>Pseudomonadati</taxon>
        <taxon>Pseudomonadota</taxon>
        <taxon>Betaproteobacteria</taxon>
        <taxon>Burkholderiales</taxon>
        <taxon>Oxalobacteraceae</taxon>
        <taxon>Solimicrobium</taxon>
    </lineage>
</organism>
<dbReference type="GO" id="GO:0016614">
    <property type="term" value="F:oxidoreductase activity, acting on CH-OH group of donors"/>
    <property type="evidence" value="ECO:0007669"/>
    <property type="project" value="InterPro"/>
</dbReference>
<dbReference type="InterPro" id="IPR009056">
    <property type="entry name" value="Cyt_c-like_dom"/>
</dbReference>
<evidence type="ECO:0000313" key="9">
    <source>
        <dbReference type="Proteomes" id="UP000237839"/>
    </source>
</evidence>
<dbReference type="InterPro" id="IPR051459">
    <property type="entry name" value="Cytochrome_c-type_DH"/>
</dbReference>
<dbReference type="InterPro" id="IPR014353">
    <property type="entry name" value="Membr-bd_ADH_cyt_c"/>
</dbReference>
<dbReference type="PIRSF" id="PIRSF000018">
    <property type="entry name" value="Mb_ADH_cyt_c"/>
    <property type="match status" value="1"/>
</dbReference>
<keyword evidence="6" id="KW-0732">Signal</keyword>
<feature type="binding site" description="covalent" evidence="4">
    <location>
        <position position="198"/>
    </location>
    <ligand>
        <name>heme c</name>
        <dbReference type="ChEBI" id="CHEBI:61717"/>
        <label>2</label>
    </ligand>
</feature>
<feature type="domain" description="Cytochrome c" evidence="7">
    <location>
        <begin position="180"/>
        <end position="287"/>
    </location>
</feature>
<name>A0A2S9H242_9BURK</name>
<feature type="chain" id="PRO_5015691022" evidence="6">
    <location>
        <begin position="26"/>
        <end position="414"/>
    </location>
</feature>
<evidence type="ECO:0000256" key="3">
    <source>
        <dbReference type="ARBA" id="ARBA00023004"/>
    </source>
</evidence>
<feature type="binding site" description="covalent" evidence="4">
    <location>
        <position position="50"/>
    </location>
    <ligand>
        <name>heme c</name>
        <dbReference type="ChEBI" id="CHEBI:61717"/>
        <label>1</label>
    </ligand>
</feature>
<evidence type="ECO:0000256" key="2">
    <source>
        <dbReference type="ARBA" id="ARBA00022723"/>
    </source>
</evidence>
<feature type="binding site" description="covalent" evidence="4">
    <location>
        <position position="315"/>
    </location>
    <ligand>
        <name>heme c</name>
        <dbReference type="ChEBI" id="CHEBI:61717"/>
        <label>3</label>
    </ligand>
</feature>
<gene>
    <name evidence="8" type="ORF">S2091_1109</name>
</gene>
<feature type="signal peptide" evidence="6">
    <location>
        <begin position="1"/>
        <end position="25"/>
    </location>
</feature>
<dbReference type="PANTHER" id="PTHR35008:SF4">
    <property type="entry name" value="BLL4482 PROTEIN"/>
    <property type="match status" value="1"/>
</dbReference>
<feature type="binding site" description="axial binding residue" evidence="5">
    <location>
        <position position="199"/>
    </location>
    <ligand>
        <name>heme c</name>
        <dbReference type="ChEBI" id="CHEBI:61717"/>
        <label>2</label>
    </ligand>
    <ligandPart>
        <name>Fe</name>
        <dbReference type="ChEBI" id="CHEBI:18248"/>
    </ligandPart>
</feature>
<evidence type="ECO:0000256" key="4">
    <source>
        <dbReference type="PIRSR" id="PIRSR000018-50"/>
    </source>
</evidence>
<feature type="binding site" description="axial binding residue" evidence="5">
    <location>
        <position position="54"/>
    </location>
    <ligand>
        <name>heme c</name>
        <dbReference type="ChEBI" id="CHEBI:61717"/>
        <label>1</label>
    </ligand>
    <ligandPart>
        <name>Fe</name>
        <dbReference type="ChEBI" id="CHEBI:18248"/>
    </ligandPart>
</feature>
<dbReference type="InterPro" id="IPR036909">
    <property type="entry name" value="Cyt_c-like_dom_sf"/>
</dbReference>
<dbReference type="PROSITE" id="PS51257">
    <property type="entry name" value="PROKAR_LIPOPROTEIN"/>
    <property type="match status" value="1"/>
</dbReference>
<reference evidence="8 9" key="1">
    <citation type="submission" date="2018-02" db="EMBL/GenBank/DDBJ databases">
        <title>Solimicrobium silvestre gen. nov., sp. nov., isolated from alpine forest soil.</title>
        <authorList>
            <person name="Margesin R."/>
            <person name="Albuquerque L."/>
            <person name="Zhang D.-C."/>
            <person name="Froufe H.J.C."/>
            <person name="Severino R."/>
            <person name="Roxo I."/>
            <person name="Egas C."/>
            <person name="Da Costa M.S."/>
        </authorList>
    </citation>
    <scope>NUCLEOTIDE SEQUENCE [LARGE SCALE GENOMIC DNA]</scope>
    <source>
        <strain evidence="8 9">S20-91</strain>
    </source>
</reference>
<dbReference type="GO" id="GO:0009055">
    <property type="term" value="F:electron transfer activity"/>
    <property type="evidence" value="ECO:0007669"/>
    <property type="project" value="InterPro"/>
</dbReference>
<evidence type="ECO:0000256" key="1">
    <source>
        <dbReference type="ARBA" id="ARBA00022617"/>
    </source>
</evidence>
<keyword evidence="2 5" id="KW-0479">Metal-binding</keyword>
<evidence type="ECO:0000313" key="8">
    <source>
        <dbReference type="EMBL" id="PRC93936.1"/>
    </source>
</evidence>
<dbReference type="Gene3D" id="1.10.760.10">
    <property type="entry name" value="Cytochrome c-like domain"/>
    <property type="match status" value="3"/>
</dbReference>
<dbReference type="Proteomes" id="UP000237839">
    <property type="component" value="Unassembled WGS sequence"/>
</dbReference>
<protein>
    <submittedName>
        <fullName evidence="8">Cytochrome C oxidase, cbb3-type, subunit III</fullName>
    </submittedName>
</protein>